<evidence type="ECO:0000313" key="1">
    <source>
        <dbReference type="EMBL" id="JAE24990.1"/>
    </source>
</evidence>
<reference evidence="1" key="2">
    <citation type="journal article" date="2015" name="Data Brief">
        <title>Shoot transcriptome of the giant reed, Arundo donax.</title>
        <authorList>
            <person name="Barrero R.A."/>
            <person name="Guerrero F.D."/>
            <person name="Moolhuijzen P."/>
            <person name="Goolsby J.A."/>
            <person name="Tidwell J."/>
            <person name="Bellgard S.E."/>
            <person name="Bellgard M.I."/>
        </authorList>
    </citation>
    <scope>NUCLEOTIDE SEQUENCE</scope>
    <source>
        <tissue evidence="1">Shoot tissue taken approximately 20 cm above the soil surface</tissue>
    </source>
</reference>
<proteinExistence type="predicted"/>
<dbReference type="EMBL" id="GBRH01172906">
    <property type="protein sequence ID" value="JAE24990.1"/>
    <property type="molecule type" value="Transcribed_RNA"/>
</dbReference>
<dbReference type="AlphaFoldDB" id="A0A0A9GIQ1"/>
<protein>
    <submittedName>
        <fullName evidence="1">Uncharacterized protein</fullName>
    </submittedName>
</protein>
<reference evidence="1" key="1">
    <citation type="submission" date="2014-09" db="EMBL/GenBank/DDBJ databases">
        <authorList>
            <person name="Magalhaes I.L.F."/>
            <person name="Oliveira U."/>
            <person name="Santos F.R."/>
            <person name="Vidigal T.H.D.A."/>
            <person name="Brescovit A.D."/>
            <person name="Santos A.J."/>
        </authorList>
    </citation>
    <scope>NUCLEOTIDE SEQUENCE</scope>
    <source>
        <tissue evidence="1">Shoot tissue taken approximately 20 cm above the soil surface</tissue>
    </source>
</reference>
<organism evidence="1">
    <name type="scientific">Arundo donax</name>
    <name type="common">Giant reed</name>
    <name type="synonym">Donax arundinaceus</name>
    <dbReference type="NCBI Taxonomy" id="35708"/>
    <lineage>
        <taxon>Eukaryota</taxon>
        <taxon>Viridiplantae</taxon>
        <taxon>Streptophyta</taxon>
        <taxon>Embryophyta</taxon>
        <taxon>Tracheophyta</taxon>
        <taxon>Spermatophyta</taxon>
        <taxon>Magnoliopsida</taxon>
        <taxon>Liliopsida</taxon>
        <taxon>Poales</taxon>
        <taxon>Poaceae</taxon>
        <taxon>PACMAD clade</taxon>
        <taxon>Arundinoideae</taxon>
        <taxon>Arundineae</taxon>
        <taxon>Arundo</taxon>
    </lineage>
</organism>
<accession>A0A0A9GIQ1</accession>
<name>A0A0A9GIQ1_ARUDO</name>
<sequence length="132" mass="15105">MNRFSWANESKKAPRRLSIQFELTATGIQSISSPPLLLRRSRFLSCARHRSSPSNELDQRGPGWNRSSMFSLFSSILFLFSFRVLDGIELDLRSCFCFLFSFSFPCEQILQLLIASQHGCDCIVNFSVFPNP</sequence>